<feature type="transmembrane region" description="Helical" evidence="6">
    <location>
        <begin position="166"/>
        <end position="191"/>
    </location>
</feature>
<dbReference type="OMA" id="DEFRGHC"/>
<feature type="transmembrane region" description="Helical" evidence="6">
    <location>
        <begin position="102"/>
        <end position="123"/>
    </location>
</feature>
<name>A0A8B7NEW7_HYAAZ</name>
<comment type="subcellular location">
    <subcellularLocation>
        <location evidence="1">Membrane</location>
        <topology evidence="1">Multi-pass membrane protein</topology>
    </subcellularLocation>
</comment>
<dbReference type="PANTHER" id="PTHR31872">
    <property type="entry name" value="TRANSMEMBRANE PROTEIN 179"/>
    <property type="match status" value="1"/>
</dbReference>
<keyword evidence="3 6" id="KW-1133">Transmembrane helix</keyword>
<organism evidence="7 8">
    <name type="scientific">Hyalella azteca</name>
    <name type="common">Amphipod</name>
    <dbReference type="NCBI Taxonomy" id="294128"/>
    <lineage>
        <taxon>Eukaryota</taxon>
        <taxon>Metazoa</taxon>
        <taxon>Ecdysozoa</taxon>
        <taxon>Arthropoda</taxon>
        <taxon>Crustacea</taxon>
        <taxon>Multicrustacea</taxon>
        <taxon>Malacostraca</taxon>
        <taxon>Eumalacostraca</taxon>
        <taxon>Peracarida</taxon>
        <taxon>Amphipoda</taxon>
        <taxon>Senticaudata</taxon>
        <taxon>Talitrida</taxon>
        <taxon>Talitroidea</taxon>
        <taxon>Hyalellidae</taxon>
        <taxon>Hyalella</taxon>
    </lineage>
</organism>
<evidence type="ECO:0000313" key="8">
    <source>
        <dbReference type="RefSeq" id="XP_018012154.1"/>
    </source>
</evidence>
<dbReference type="AlphaFoldDB" id="A0A8B7NEW7"/>
<evidence type="ECO:0000256" key="6">
    <source>
        <dbReference type="SAM" id="Phobius"/>
    </source>
</evidence>
<sequence length="223" mass="24931">MSEPSFFSDTLTLVQVAGYVVAVIFGLCALVPTILHLIDFEGHCLLFTNGTWQASDGQFVADWGSQFYCDYNIFWSFFSVLIALTQLVIFAKNAKRNTSKGFLTVLGDLVVCTLVCILVFAGAVMTSVGYNRWCDAILQRFTECEDAASPTTGIDRKDGINTAHFYIHYGIIQFGAWSCWPTWVALSLFVLSRFISLHQDYVIRVSMARERARLCGDPSQLLT</sequence>
<gene>
    <name evidence="8" type="primary">LOC108669353</name>
</gene>
<proteinExistence type="inferred from homology"/>
<keyword evidence="2 6" id="KW-0812">Transmembrane</keyword>
<feature type="transmembrane region" description="Helical" evidence="6">
    <location>
        <begin position="73"/>
        <end position="90"/>
    </location>
</feature>
<keyword evidence="7" id="KW-1185">Reference proteome</keyword>
<evidence type="ECO:0000256" key="3">
    <source>
        <dbReference type="ARBA" id="ARBA00022989"/>
    </source>
</evidence>
<dbReference type="KEGG" id="hazt:108669353"/>
<accession>A0A8B7NEW7</accession>
<dbReference type="Proteomes" id="UP000694843">
    <property type="component" value="Unplaced"/>
</dbReference>
<protein>
    <submittedName>
        <fullName evidence="8">Transmembrane protein 179</fullName>
    </submittedName>
</protein>
<reference evidence="8" key="1">
    <citation type="submission" date="2025-08" db="UniProtKB">
        <authorList>
            <consortium name="RefSeq"/>
        </authorList>
    </citation>
    <scope>IDENTIFICATION</scope>
    <source>
        <tissue evidence="8">Whole organism</tissue>
    </source>
</reference>
<evidence type="ECO:0000313" key="7">
    <source>
        <dbReference type="Proteomes" id="UP000694843"/>
    </source>
</evidence>
<evidence type="ECO:0000256" key="2">
    <source>
        <dbReference type="ARBA" id="ARBA00022692"/>
    </source>
</evidence>
<dbReference type="InterPro" id="IPR029673">
    <property type="entry name" value="TMEM179"/>
</dbReference>
<dbReference type="InterPro" id="IPR059010">
    <property type="entry name" value="TMEM179-179B"/>
</dbReference>
<dbReference type="RefSeq" id="XP_018012154.1">
    <property type="nucleotide sequence ID" value="XM_018156665.2"/>
</dbReference>
<dbReference type="OrthoDB" id="6423876at2759"/>
<evidence type="ECO:0000256" key="1">
    <source>
        <dbReference type="ARBA" id="ARBA00004141"/>
    </source>
</evidence>
<dbReference type="Pfam" id="PF26158">
    <property type="entry name" value="Claudin_TMEM179-179B"/>
    <property type="match status" value="1"/>
</dbReference>
<evidence type="ECO:0000256" key="4">
    <source>
        <dbReference type="ARBA" id="ARBA00023136"/>
    </source>
</evidence>
<comment type="similarity">
    <text evidence="5">Belongs to the TMEM179 family.</text>
</comment>
<feature type="transmembrane region" description="Helical" evidence="6">
    <location>
        <begin position="12"/>
        <end position="38"/>
    </location>
</feature>
<dbReference type="PANTHER" id="PTHR31872:SF4">
    <property type="entry name" value="TRANSMEMBRANE PROTEIN 179"/>
    <property type="match status" value="1"/>
</dbReference>
<evidence type="ECO:0000256" key="5">
    <source>
        <dbReference type="ARBA" id="ARBA00093776"/>
    </source>
</evidence>
<dbReference type="GeneID" id="108669353"/>
<keyword evidence="4 6" id="KW-0472">Membrane</keyword>